<keyword evidence="2" id="KW-1185">Reference proteome</keyword>
<dbReference type="AlphaFoldDB" id="A0A4U7JCH9"/>
<organism evidence="1 2">
    <name type="scientific">Ruminiclostridium herbifermentans</name>
    <dbReference type="NCBI Taxonomy" id="2488810"/>
    <lineage>
        <taxon>Bacteria</taxon>
        <taxon>Bacillati</taxon>
        <taxon>Bacillota</taxon>
        <taxon>Clostridia</taxon>
        <taxon>Eubacteriales</taxon>
        <taxon>Oscillospiraceae</taxon>
        <taxon>Ruminiclostridium</taxon>
    </lineage>
</organism>
<dbReference type="KEGG" id="rher:EHE19_018515"/>
<dbReference type="Proteomes" id="UP000306409">
    <property type="component" value="Chromosome"/>
</dbReference>
<dbReference type="RefSeq" id="WP_137698624.1">
    <property type="nucleotide sequence ID" value="NZ_CP061336.1"/>
</dbReference>
<gene>
    <name evidence="1" type="ORF">EHE19_018515</name>
</gene>
<accession>A0A4U7JCH9</accession>
<name>A0A4U7JCH9_9FIRM</name>
<proteinExistence type="predicted"/>
<dbReference type="OrthoDB" id="1878026at2"/>
<evidence type="ECO:0008006" key="3">
    <source>
        <dbReference type="Google" id="ProtNLM"/>
    </source>
</evidence>
<evidence type="ECO:0000313" key="2">
    <source>
        <dbReference type="Proteomes" id="UP000306409"/>
    </source>
</evidence>
<protein>
    <recommendedName>
        <fullName evidence="3">Oligosaccharide repeat unit polymerase</fullName>
    </recommendedName>
</protein>
<reference evidence="1 2" key="1">
    <citation type="submission" date="2020-09" db="EMBL/GenBank/DDBJ databases">
        <title>Characterization and genome sequencing of Ruminiclostridium sp. nov. MA18.</title>
        <authorList>
            <person name="Rettenmaier R."/>
            <person name="Kowollik M.-L."/>
            <person name="Liebl W."/>
            <person name="Zverlov V."/>
        </authorList>
    </citation>
    <scope>NUCLEOTIDE SEQUENCE [LARGE SCALE GENOMIC DNA]</scope>
    <source>
        <strain evidence="1 2">MA18</strain>
    </source>
</reference>
<dbReference type="EMBL" id="CP061336">
    <property type="protein sequence ID" value="QNU66800.1"/>
    <property type="molecule type" value="Genomic_DNA"/>
</dbReference>
<sequence length="453" mass="51776">MECNGNNIRPPKKINIILILGVLAFRISLDYAYKNMICVLYQNYKFEYTPNNTNLILSYLVLIIITSLFATVFNSRNPSSIMILLLYIMSYIPNTSLYYGMGLPHYFLLYSSLFWFIMIALYPFICKIKIKRIKSTNNKITIKCVKFVPFAFLILIVVFSAYYNGLYITLDLSIVYDLRAAAKENSFGPILSRLIPWAGNIVFPVSAAIALKNKKFIVLGVFTFAQIITFSLAGTKTYLFAFAFSIIGVILINSHKYFKYLPFGLAGITVLGYSMYKLFNSVFIANYIVRRVLFTTSYNCWGYIEFFISNEKLYLRNSFMRWLKNYGVKIPYADNFSSFMGDLLYDRPDANVPAGTVADAFGNFGILGLILYPLFMVIMFRLLDKVSTNIPSACVLPVIITSAEYILNGNVFSVMLTYGYWFALIYFYYMTKTGIVSADRKIKKLGKSFDAST</sequence>
<evidence type="ECO:0000313" key="1">
    <source>
        <dbReference type="EMBL" id="QNU66800.1"/>
    </source>
</evidence>